<dbReference type="eggNOG" id="ENOG5033E1E">
    <property type="taxonomic scope" value="Bacteria"/>
</dbReference>
<evidence type="ECO:0000313" key="6">
    <source>
        <dbReference type="Proteomes" id="UP000277896"/>
    </source>
</evidence>
<dbReference type="InterPro" id="IPR021402">
    <property type="entry name" value="DUF3042"/>
</dbReference>
<dbReference type="HOGENOM" id="CLU_199135_0_1_9"/>
<accession>A0A098R6Q7</accession>
<dbReference type="AlphaFoldDB" id="A0A098R6Q7"/>
<protein>
    <submittedName>
        <fullName evidence="4">DUF3042 family protein</fullName>
    </submittedName>
</protein>
<dbReference type="Pfam" id="PF11240">
    <property type="entry name" value="DUF3042"/>
    <property type="match status" value="1"/>
</dbReference>
<dbReference type="GeneID" id="89668959"/>
<evidence type="ECO:0000313" key="7">
    <source>
        <dbReference type="Proteomes" id="UP000292648"/>
    </source>
</evidence>
<organism evidence="4 7">
    <name type="scientific">Lactiplantibacillus paraplantarum</name>
    <dbReference type="NCBI Taxonomy" id="60520"/>
    <lineage>
        <taxon>Bacteria</taxon>
        <taxon>Bacillati</taxon>
        <taxon>Bacillota</taxon>
        <taxon>Bacilli</taxon>
        <taxon>Lactobacillales</taxon>
        <taxon>Lactobacillaceae</taxon>
        <taxon>Lactiplantibacillus</taxon>
    </lineage>
</organism>
<dbReference type="EMBL" id="SEHH01000055">
    <property type="protein sequence ID" value="TBX44120.1"/>
    <property type="molecule type" value="Genomic_DNA"/>
</dbReference>
<evidence type="ECO:0000313" key="5">
    <source>
        <dbReference type="Proteomes" id="UP000236162"/>
    </source>
</evidence>
<dbReference type="EMBL" id="CP032744">
    <property type="protein sequence ID" value="AYJ38490.1"/>
    <property type="molecule type" value="Genomic_DNA"/>
</dbReference>
<dbReference type="Proteomes" id="UP000292648">
    <property type="component" value="Unassembled WGS sequence"/>
</dbReference>
<dbReference type="EMBL" id="BDOR01000001">
    <property type="protein sequence ID" value="GBF00629.1"/>
    <property type="molecule type" value="Genomic_DNA"/>
</dbReference>
<dbReference type="Proteomes" id="UP000236162">
    <property type="component" value="Unassembled WGS sequence"/>
</dbReference>
<evidence type="ECO:0000256" key="1">
    <source>
        <dbReference type="SAM" id="MobiDB-lite"/>
    </source>
</evidence>
<evidence type="ECO:0000313" key="4">
    <source>
        <dbReference type="EMBL" id="TBX44120.1"/>
    </source>
</evidence>
<dbReference type="RefSeq" id="WP_003640329.1">
    <property type="nucleotide sequence ID" value="NZ_BDOR01000001.1"/>
</dbReference>
<name>A0A098R6Q7_9LACO</name>
<reference evidence="3 5" key="1">
    <citation type="submission" date="2017-04" db="EMBL/GenBank/DDBJ databases">
        <title>In vitro and in silico characterization of Lactobacillus paraplantarum D2-1, a starter culture for soymilk fermentation.</title>
        <authorList>
            <person name="Endo A."/>
            <person name="Sasaki F."/>
            <person name="Maeno S."/>
            <person name="Kanesaki Y."/>
            <person name="Kubota E."/>
            <person name="Torres G.A."/>
            <person name="Tomita S."/>
            <person name="Nakagawa J."/>
        </authorList>
    </citation>
    <scope>NUCLEOTIDE SEQUENCE [LARGE SCALE GENOMIC DNA]</scope>
    <source>
        <strain evidence="3 5">D2-1</strain>
    </source>
</reference>
<evidence type="ECO:0000313" key="2">
    <source>
        <dbReference type="EMBL" id="AYJ38490.1"/>
    </source>
</evidence>
<sequence>MKSFTRGFLFGVVATAGAVIGSVLSFKKQVVDPIEDQENKFEENRKKAMRKSRSAHNG</sequence>
<evidence type="ECO:0000313" key="3">
    <source>
        <dbReference type="EMBL" id="GBF00629.1"/>
    </source>
</evidence>
<feature type="region of interest" description="Disordered" evidence="1">
    <location>
        <begin position="38"/>
        <end position="58"/>
    </location>
</feature>
<gene>
    <name evidence="4" type="ORF">EUZ87_06830</name>
    <name evidence="2" type="ORF">LP667_06535</name>
    <name evidence="3" type="ORF">LPPLD21_00129</name>
</gene>
<reference evidence="4 7" key="3">
    <citation type="submission" date="2019-01" db="EMBL/GenBank/DDBJ databases">
        <title>Draft genome sequence of Lactobacillus paraplantarum OSY-TC318, a Producer of the novel lantibiotic Paraplantaracin TC318.</title>
        <authorList>
            <person name="Hussein W.E."/>
            <person name="Huang E."/>
            <person name="Yousef A.E."/>
        </authorList>
    </citation>
    <scope>NUCLEOTIDE SEQUENCE [LARGE SCALE GENOMIC DNA]</scope>
    <source>
        <strain evidence="4 7">OSY-TC318</strain>
    </source>
</reference>
<keyword evidence="5" id="KW-1185">Reference proteome</keyword>
<reference evidence="2 6" key="2">
    <citation type="submission" date="2018-10" db="EMBL/GenBank/DDBJ databases">
        <title>Genome seuquencing of Lactobacillus species.</title>
        <authorList>
            <person name="Baek C."/>
            <person name="Yi H."/>
        </authorList>
    </citation>
    <scope>NUCLEOTIDE SEQUENCE [LARGE SCALE GENOMIC DNA]</scope>
    <source>
        <strain evidence="2 6">DSM 10667</strain>
    </source>
</reference>
<proteinExistence type="predicted"/>
<dbReference type="Proteomes" id="UP000277896">
    <property type="component" value="Chromosome"/>
</dbReference>
<feature type="compositionally biased region" description="Basic residues" evidence="1">
    <location>
        <begin position="47"/>
        <end position="58"/>
    </location>
</feature>